<dbReference type="GeneID" id="136808338"/>
<dbReference type="InterPro" id="IPR055450">
    <property type="entry name" value="AP5Z1_ARM"/>
</dbReference>
<feature type="domain" description="AP-5 complex subunit zeta-1 C-terminal TPR" evidence="3">
    <location>
        <begin position="538"/>
        <end position="863"/>
    </location>
</feature>
<protein>
    <recommendedName>
        <fullName evidence="6">AP-5 complex subunit zeta-1</fullName>
    </recommendedName>
</protein>
<evidence type="ECO:0000259" key="1">
    <source>
        <dbReference type="Pfam" id="PF14764"/>
    </source>
</evidence>
<dbReference type="InterPro" id="IPR028222">
    <property type="entry name" value="AP5Z1"/>
</dbReference>
<dbReference type="PANTHER" id="PTHR46488:SF1">
    <property type="entry name" value="AP-5 COMPLEX SUBUNIT ZETA-1"/>
    <property type="match status" value="1"/>
</dbReference>
<feature type="domain" description="AP-5 complex subunit zeta-1 ARM repeats" evidence="1">
    <location>
        <begin position="409"/>
        <end position="525"/>
    </location>
</feature>
<dbReference type="Pfam" id="PF25153">
    <property type="entry name" value="TPR_AP5Z1"/>
    <property type="match status" value="1"/>
</dbReference>
<proteinExistence type="predicted"/>
<evidence type="ECO:0000259" key="2">
    <source>
        <dbReference type="Pfam" id="PF25153"/>
    </source>
</evidence>
<dbReference type="EnsemblMetazoa" id="CLYHEMT022267.1">
    <property type="protein sequence ID" value="CLYHEMP022267.1"/>
    <property type="gene ID" value="CLYHEMG022267"/>
</dbReference>
<evidence type="ECO:0000313" key="5">
    <source>
        <dbReference type="Proteomes" id="UP000594262"/>
    </source>
</evidence>
<dbReference type="PANTHER" id="PTHR46488">
    <property type="entry name" value="AP-5 COMPLEX SUBUNIT ZETA-1"/>
    <property type="match status" value="1"/>
</dbReference>
<evidence type="ECO:0000259" key="3">
    <source>
        <dbReference type="Pfam" id="PF25154"/>
    </source>
</evidence>
<name>A0A7M5XH54_9CNID</name>
<sequence>MAAVSGQAFTDRELYTVCKTLLAKFEEVKSGKKVSITTELKSAVRLILYGAKPGSLHPNFKKTIFEFLCHLTTFSDVLAAQSGINHRNKLLIVLFLKLSYTNISELPPDLKWKRMFGLIYSIIQRNLEDMSVKAPLLNSITFPALEPQSGIPRQAILKLPHTLNKGSPWKFEQAGDISKYLCQWLLVYTTQNPGSSGKKSLFQNKSPNVSQTNTAVMEIDGSPCRDIFTVLNISKNYIKEHMLNLYTFAVLKSWLEFALSQEDMTDCLTSTLPKFPTTKGTPKGASYSDSPLSAFGASQFYDVDSESSTESPSVSSSFASSPVFSQFDELTNEQFDRRRTFDQMSLRSATPSFIATPRKTSQAFDTVSITSDIFSNASNLKNVAAKYCLRIILQSERGPLKDTDRAMVTASVVEAIQILDLLCKEECTFTQKVFNEIKKLYRRLEEKPVAARRVLVALVQFYINHHEEMMIQVEEILEIYFKNIPKHLYTSQTTGFEIYELCLKNKEFFKFHPEVLVKYVPNLFRFAAWWPCNFMEEICEILSLILNQSTAAEILHLILDLPCLTALLQLSHDGFIEDPVKLGERLKTDLPPYSKALFNFILRDKLMGVETIDKIPELHRLLGEFSQDPLVKYVTDILPPLLVTYMSIIEELDSEEVYKKIFPILIERTYQLFPVDAEHGKILEIFGTEIKSIAEWYPEVISLHSGEIISFLTLFRNSTSVQKSSNIVNAVLHAIGDSVSAMDNAILSSFYDTIEELAYEALNGMNSNKEYILSSMEILQSLLATISKIAAHAQEHIQRAVVCLNKVVSFVADSPLFVNLKSYAQELTNMLNRPQVAPAILCKRSGVVPWHLTGDSSLMLKIHVLSQ</sequence>
<reference evidence="4" key="1">
    <citation type="submission" date="2021-01" db="UniProtKB">
        <authorList>
            <consortium name="EnsemblMetazoa"/>
        </authorList>
    </citation>
    <scope>IDENTIFICATION</scope>
</reference>
<evidence type="ECO:0000313" key="4">
    <source>
        <dbReference type="EnsemblMetazoa" id="CLYHEMP022267.1"/>
    </source>
</evidence>
<evidence type="ECO:0008006" key="6">
    <source>
        <dbReference type="Google" id="ProtNLM"/>
    </source>
</evidence>
<dbReference type="RefSeq" id="XP_066920970.1">
    <property type="nucleotide sequence ID" value="XM_067064869.1"/>
</dbReference>
<organism evidence="4 5">
    <name type="scientific">Clytia hemisphaerica</name>
    <dbReference type="NCBI Taxonomy" id="252671"/>
    <lineage>
        <taxon>Eukaryota</taxon>
        <taxon>Metazoa</taxon>
        <taxon>Cnidaria</taxon>
        <taxon>Hydrozoa</taxon>
        <taxon>Hydroidolina</taxon>
        <taxon>Leptothecata</taxon>
        <taxon>Obeliida</taxon>
        <taxon>Clytiidae</taxon>
        <taxon>Clytia</taxon>
    </lineage>
</organism>
<keyword evidence="5" id="KW-1185">Reference proteome</keyword>
<dbReference type="Proteomes" id="UP000594262">
    <property type="component" value="Unplaced"/>
</dbReference>
<dbReference type="OrthoDB" id="744564at2759"/>
<dbReference type="Pfam" id="PF25154">
    <property type="entry name" value="TPR_AP5Z1_C"/>
    <property type="match status" value="1"/>
</dbReference>
<dbReference type="AlphaFoldDB" id="A0A7M5XH54"/>
<dbReference type="Pfam" id="PF14764">
    <property type="entry name" value="SPG48"/>
    <property type="match status" value="1"/>
</dbReference>
<dbReference type="GO" id="GO:0044599">
    <property type="term" value="C:AP-5 adaptor complex"/>
    <property type="evidence" value="ECO:0007669"/>
    <property type="project" value="InterPro"/>
</dbReference>
<feature type="domain" description="AP-5 complex subunit zeta-1 N-terminal TPR" evidence="2">
    <location>
        <begin position="172"/>
        <end position="263"/>
    </location>
</feature>
<dbReference type="InterPro" id="IPR056856">
    <property type="entry name" value="TPR_AP5Z1_C"/>
</dbReference>
<accession>A0A7M5XH54</accession>
<dbReference type="InterPro" id="IPR056857">
    <property type="entry name" value="TPR_AP5Z1_N"/>
</dbReference>